<evidence type="ECO:0008006" key="4">
    <source>
        <dbReference type="Google" id="ProtNLM"/>
    </source>
</evidence>
<name>A0A9W6MB01_9ACTN</name>
<reference evidence="2" key="1">
    <citation type="journal article" date="2014" name="Int. J. Syst. Evol. Microbiol.">
        <title>Complete genome sequence of Corynebacterium casei LMG S-19264T (=DSM 44701T), isolated from a smear-ripened cheese.</title>
        <authorList>
            <consortium name="US DOE Joint Genome Institute (JGI-PGF)"/>
            <person name="Walter F."/>
            <person name="Albersmeier A."/>
            <person name="Kalinowski J."/>
            <person name="Ruckert C."/>
        </authorList>
    </citation>
    <scope>NUCLEOTIDE SEQUENCE</scope>
    <source>
        <strain evidence="2">VKM Ac-2007</strain>
    </source>
</reference>
<keyword evidence="1" id="KW-0472">Membrane</keyword>
<dbReference type="AlphaFoldDB" id="A0A9W6MB01"/>
<feature type="transmembrane region" description="Helical" evidence="1">
    <location>
        <begin position="50"/>
        <end position="75"/>
    </location>
</feature>
<gene>
    <name evidence="2" type="ORF">GCM10017600_09470</name>
</gene>
<dbReference type="Proteomes" id="UP001143474">
    <property type="component" value="Unassembled WGS sequence"/>
</dbReference>
<accession>A0A9W6MB01</accession>
<keyword evidence="3" id="KW-1185">Reference proteome</keyword>
<dbReference type="Pfam" id="PF07332">
    <property type="entry name" value="Phage_holin_3_6"/>
    <property type="match status" value="1"/>
</dbReference>
<sequence length="133" mass="14219">MSYPSPAPHEPSLGELVGEIGEDLSKLFRQELELAKVEIRQEATKAGKAAGMLGGAGVAGHMVALFVTLAVMFGLGEVMGLGWAALVVAVIWAAIAGVLFTTGRTRMKQVSPMPEQTVETLKEDARWARDLRK</sequence>
<dbReference type="InterPro" id="IPR009937">
    <property type="entry name" value="Phage_holin_3_6"/>
</dbReference>
<proteinExistence type="predicted"/>
<keyword evidence="1" id="KW-0812">Transmembrane</keyword>
<keyword evidence="1" id="KW-1133">Transmembrane helix</keyword>
<evidence type="ECO:0000313" key="2">
    <source>
        <dbReference type="EMBL" id="GLK07542.1"/>
    </source>
</evidence>
<organism evidence="2 3">
    <name type="scientific">Streptosporangium carneum</name>
    <dbReference type="NCBI Taxonomy" id="47481"/>
    <lineage>
        <taxon>Bacteria</taxon>
        <taxon>Bacillati</taxon>
        <taxon>Actinomycetota</taxon>
        <taxon>Actinomycetes</taxon>
        <taxon>Streptosporangiales</taxon>
        <taxon>Streptosporangiaceae</taxon>
        <taxon>Streptosporangium</taxon>
    </lineage>
</organism>
<reference evidence="2" key="2">
    <citation type="submission" date="2023-01" db="EMBL/GenBank/DDBJ databases">
        <authorList>
            <person name="Sun Q."/>
            <person name="Evtushenko L."/>
        </authorList>
    </citation>
    <scope>NUCLEOTIDE SEQUENCE</scope>
    <source>
        <strain evidence="2">VKM Ac-2007</strain>
    </source>
</reference>
<dbReference type="RefSeq" id="WP_271216071.1">
    <property type="nucleotide sequence ID" value="NZ_BAAAVD010000006.1"/>
</dbReference>
<feature type="transmembrane region" description="Helical" evidence="1">
    <location>
        <begin position="81"/>
        <end position="100"/>
    </location>
</feature>
<dbReference type="EMBL" id="BSEV01000001">
    <property type="protein sequence ID" value="GLK07542.1"/>
    <property type="molecule type" value="Genomic_DNA"/>
</dbReference>
<evidence type="ECO:0000313" key="3">
    <source>
        <dbReference type="Proteomes" id="UP001143474"/>
    </source>
</evidence>
<protein>
    <recommendedName>
        <fullName evidence="4">Phage holin family protein</fullName>
    </recommendedName>
</protein>
<comment type="caution">
    <text evidence="2">The sequence shown here is derived from an EMBL/GenBank/DDBJ whole genome shotgun (WGS) entry which is preliminary data.</text>
</comment>
<evidence type="ECO:0000256" key="1">
    <source>
        <dbReference type="SAM" id="Phobius"/>
    </source>
</evidence>